<dbReference type="EMBL" id="CM023479">
    <property type="protein sequence ID" value="KAH7974113.1"/>
    <property type="molecule type" value="Genomic_DNA"/>
</dbReference>
<reference evidence="1" key="1">
    <citation type="submission" date="2020-05" db="EMBL/GenBank/DDBJ databases">
        <title>Large-scale comparative analyses of tick genomes elucidate their genetic diversity and vector capacities.</title>
        <authorList>
            <person name="Jia N."/>
            <person name="Wang J."/>
            <person name="Shi W."/>
            <person name="Du L."/>
            <person name="Sun Y."/>
            <person name="Zhan W."/>
            <person name="Jiang J."/>
            <person name="Wang Q."/>
            <person name="Zhang B."/>
            <person name="Ji P."/>
            <person name="Sakyi L.B."/>
            <person name="Cui X."/>
            <person name="Yuan T."/>
            <person name="Jiang B."/>
            <person name="Yang W."/>
            <person name="Lam T.T.-Y."/>
            <person name="Chang Q."/>
            <person name="Ding S."/>
            <person name="Wang X."/>
            <person name="Zhu J."/>
            <person name="Ruan X."/>
            <person name="Zhao L."/>
            <person name="Wei J."/>
            <person name="Que T."/>
            <person name="Du C."/>
            <person name="Cheng J."/>
            <person name="Dai P."/>
            <person name="Han X."/>
            <person name="Huang E."/>
            <person name="Gao Y."/>
            <person name="Liu J."/>
            <person name="Shao H."/>
            <person name="Ye R."/>
            <person name="Li L."/>
            <person name="Wei W."/>
            <person name="Wang X."/>
            <person name="Wang C."/>
            <person name="Yang T."/>
            <person name="Huo Q."/>
            <person name="Li W."/>
            <person name="Guo W."/>
            <person name="Chen H."/>
            <person name="Zhou L."/>
            <person name="Ni X."/>
            <person name="Tian J."/>
            <person name="Zhou Y."/>
            <person name="Sheng Y."/>
            <person name="Liu T."/>
            <person name="Pan Y."/>
            <person name="Xia L."/>
            <person name="Li J."/>
            <person name="Zhao F."/>
            <person name="Cao W."/>
        </authorList>
    </citation>
    <scope>NUCLEOTIDE SEQUENCE</scope>
    <source>
        <strain evidence="1">Dsil-2018</strain>
    </source>
</reference>
<comment type="caution">
    <text evidence="1">The sequence shown here is derived from an EMBL/GenBank/DDBJ whole genome shotgun (WGS) entry which is preliminary data.</text>
</comment>
<gene>
    <name evidence="1" type="ORF">HPB49_010153</name>
</gene>
<protein>
    <submittedName>
        <fullName evidence="1">Uncharacterized protein</fullName>
    </submittedName>
</protein>
<proteinExistence type="predicted"/>
<accession>A0ACB8DP16</accession>
<dbReference type="Proteomes" id="UP000821865">
    <property type="component" value="Chromosome 10"/>
</dbReference>
<keyword evidence="2" id="KW-1185">Reference proteome</keyword>
<organism evidence="1 2">
    <name type="scientific">Dermacentor silvarum</name>
    <name type="common">Tick</name>
    <dbReference type="NCBI Taxonomy" id="543639"/>
    <lineage>
        <taxon>Eukaryota</taxon>
        <taxon>Metazoa</taxon>
        <taxon>Ecdysozoa</taxon>
        <taxon>Arthropoda</taxon>
        <taxon>Chelicerata</taxon>
        <taxon>Arachnida</taxon>
        <taxon>Acari</taxon>
        <taxon>Parasitiformes</taxon>
        <taxon>Ixodida</taxon>
        <taxon>Ixodoidea</taxon>
        <taxon>Ixodidae</taxon>
        <taxon>Rhipicephalinae</taxon>
        <taxon>Dermacentor</taxon>
    </lineage>
</organism>
<name>A0ACB8DP16_DERSI</name>
<evidence type="ECO:0000313" key="1">
    <source>
        <dbReference type="EMBL" id="KAH7974113.1"/>
    </source>
</evidence>
<evidence type="ECO:0000313" key="2">
    <source>
        <dbReference type="Proteomes" id="UP000821865"/>
    </source>
</evidence>
<sequence>MLKSASRFLHIATKGRVYFKKFIIEFPKSWPKRKSPRILGATYYPKSQVRIRNSSFCGDHRPYTVTSKDCGEQGDFMHLPAQYLLSLIPLTTEKKESFAYTFVHEWAHLRYGVFDEYGRRGDPKYPETYCEGGKVKLNACSKNLAFTVQRDDGSACIMDKRCQFDEKCIVSPYIGSKSPAESSIMFMPYVKNISHFCESGQGLRMHNNEARTTHNLKCNRQSVLDVILSNNDFKKLAAPNLSKRIHVTFEEAQRGNQPQKVVVALDTSSSMKRKVRINFLKEGLQAYINNVPDGKIRLAMLEFNRNATLLHDVLLVNSTTRKSFVAKVNALVTKGSTCIGCALELAIQVLNKPNDPPYGSIVMVVTDGKENMEPNLTSMIPSLVNSLVEVSAFALGTAADPKLEELAAATNGRVFYFPDSQKFAAVHMEVALQTASTPGMVDSAWPIMVWGSWLTQSHSNGDGCCAELSDAKHFVTSFVA</sequence>